<gene>
    <name evidence="1" type="ORF">BV22DRAFT_1009343</name>
</gene>
<reference evidence="1" key="1">
    <citation type="journal article" date="2021" name="New Phytol.">
        <title>Evolutionary innovations through gain and loss of genes in the ectomycorrhizal Boletales.</title>
        <authorList>
            <person name="Wu G."/>
            <person name="Miyauchi S."/>
            <person name="Morin E."/>
            <person name="Kuo A."/>
            <person name="Drula E."/>
            <person name="Varga T."/>
            <person name="Kohler A."/>
            <person name="Feng B."/>
            <person name="Cao Y."/>
            <person name="Lipzen A."/>
            <person name="Daum C."/>
            <person name="Hundley H."/>
            <person name="Pangilinan J."/>
            <person name="Johnson J."/>
            <person name="Barry K."/>
            <person name="LaButti K."/>
            <person name="Ng V."/>
            <person name="Ahrendt S."/>
            <person name="Min B."/>
            <person name="Choi I.G."/>
            <person name="Park H."/>
            <person name="Plett J.M."/>
            <person name="Magnuson J."/>
            <person name="Spatafora J.W."/>
            <person name="Nagy L.G."/>
            <person name="Henrissat B."/>
            <person name="Grigoriev I.V."/>
            <person name="Yang Z.L."/>
            <person name="Xu J."/>
            <person name="Martin F.M."/>
        </authorList>
    </citation>
    <scope>NUCLEOTIDE SEQUENCE</scope>
    <source>
        <strain evidence="1">KUC20120723A-06</strain>
    </source>
</reference>
<name>A0ACB8BM99_9AGAM</name>
<proteinExistence type="predicted"/>
<feature type="non-terminal residue" evidence="1">
    <location>
        <position position="706"/>
    </location>
</feature>
<comment type="caution">
    <text evidence="1">The sequence shown here is derived from an EMBL/GenBank/DDBJ whole genome shotgun (WGS) entry which is preliminary data.</text>
</comment>
<evidence type="ECO:0000313" key="2">
    <source>
        <dbReference type="Proteomes" id="UP000790709"/>
    </source>
</evidence>
<protein>
    <submittedName>
        <fullName evidence="1">Uncharacterized protein</fullName>
    </submittedName>
</protein>
<sequence length="706" mass="82074">MDSFRTEYHPHSGRDPHVESFSTFGRKLSPQPPPCDDEPWQPFSCRADFEFAEIAQKARLNREQTNELLKLISRIAAGHAKLSFETYTDVRKAWDHAACQMTPFNKHVIRVPYKKEYREFDVHTRPLLEWALDLLQNPLLAPHFVWDAQRLYKHNGTRFERFIHEPWTADRWWDIQSRLENRGVPLCFILYADKTHLSSSGTVKGYPVVVRCANLPVDIRNGDGVGGGRVVGWLPVVPEDAIEDGKLTYTNFKRVVWHEAFHKLLESIIPLSKTGFPHTCYDDVVRWLFPLILILSADYEEQCVMALIRGLHGKCPCPICLVPAHHQYKHSKTYPLRTAEEAQALVAFYKQDRAAGEERLKEQGLRPVENVFWQVANSDPHQALSFDQLHVYHIGLFGHHLFVELKRLAKEQGRDAEKKIDDAFAAFPRWRNLNHFERVTNISFSDGNKLRDISKQILYAAHNIFDRKKEPAGYRLLRCIASYIQLDMYISMDVHTESTLAAGEAELLVFEMRLDEYIEVLGDDDSKSWCFIKNHLSKHGFQDVRMKGVSRGYSTRPNEKQHEPLKKAYVIQTNGKEIAVQILRIDHDRLVCELIRSRIDTLDEEQRRSILADQELEEEDLDDRPFDGCLHLGAPQSVVSLQTLEETHHTDRAFEGFRKKLVTFLNQYLLAYGFPLATWLTLMAHDTIQEHRYLKLHYESTVDWKQ</sequence>
<organism evidence="1 2">
    <name type="scientific">Leucogyrophana mollusca</name>
    <dbReference type="NCBI Taxonomy" id="85980"/>
    <lineage>
        <taxon>Eukaryota</taxon>
        <taxon>Fungi</taxon>
        <taxon>Dikarya</taxon>
        <taxon>Basidiomycota</taxon>
        <taxon>Agaricomycotina</taxon>
        <taxon>Agaricomycetes</taxon>
        <taxon>Agaricomycetidae</taxon>
        <taxon>Boletales</taxon>
        <taxon>Boletales incertae sedis</taxon>
        <taxon>Leucogyrophana</taxon>
    </lineage>
</organism>
<keyword evidence="2" id="KW-1185">Reference proteome</keyword>
<accession>A0ACB8BM99</accession>
<dbReference type="Proteomes" id="UP000790709">
    <property type="component" value="Unassembled WGS sequence"/>
</dbReference>
<evidence type="ECO:0000313" key="1">
    <source>
        <dbReference type="EMBL" id="KAH7926285.1"/>
    </source>
</evidence>
<dbReference type="EMBL" id="MU266385">
    <property type="protein sequence ID" value="KAH7926285.1"/>
    <property type="molecule type" value="Genomic_DNA"/>
</dbReference>